<dbReference type="eggNOG" id="ENOG5032ZV7">
    <property type="taxonomic scope" value="Bacteria"/>
</dbReference>
<keyword evidence="4" id="KW-0143">Chaperone</keyword>
<evidence type="ECO:0000313" key="6">
    <source>
        <dbReference type="EMBL" id="KFC13235.1"/>
    </source>
</evidence>
<evidence type="ECO:0000256" key="2">
    <source>
        <dbReference type="ARBA" id="ARBA00022490"/>
    </source>
</evidence>
<name>A0A085ASP0_9ENTR</name>
<dbReference type="NCBIfam" id="NF007836">
    <property type="entry name" value="PRK10548.1"/>
    <property type="match status" value="1"/>
</dbReference>
<dbReference type="AlphaFoldDB" id="A0A085ASP0"/>
<evidence type="ECO:0000256" key="4">
    <source>
        <dbReference type="ARBA" id="ARBA00023186"/>
    </source>
</evidence>
<evidence type="ECO:0000313" key="7">
    <source>
        <dbReference type="Proteomes" id="UP000028630"/>
    </source>
</evidence>
<dbReference type="OrthoDB" id="6494117at2"/>
<keyword evidence="3" id="KW-1005">Bacterial flagellum biogenesis</keyword>
<keyword evidence="6" id="KW-0966">Cell projection</keyword>
<dbReference type="InterPro" id="IPR008622">
    <property type="entry name" value="FliT"/>
</dbReference>
<accession>A0A085ASP0</accession>
<dbReference type="Pfam" id="PF05400">
    <property type="entry name" value="FliT"/>
    <property type="match status" value="1"/>
</dbReference>
<organism evidence="6 7">
    <name type="scientific">Trabulsiella guamensis ATCC 49490</name>
    <dbReference type="NCBI Taxonomy" id="1005994"/>
    <lineage>
        <taxon>Bacteria</taxon>
        <taxon>Pseudomonadati</taxon>
        <taxon>Pseudomonadota</taxon>
        <taxon>Gammaproteobacteria</taxon>
        <taxon>Enterobacterales</taxon>
        <taxon>Enterobacteriaceae</taxon>
        <taxon>Trabulsiella</taxon>
    </lineage>
</organism>
<evidence type="ECO:0000256" key="1">
    <source>
        <dbReference type="ARBA" id="ARBA00004514"/>
    </source>
</evidence>
<keyword evidence="7" id="KW-1185">Reference proteome</keyword>
<comment type="caution">
    <text evidence="6">The sequence shown here is derived from an EMBL/GenBank/DDBJ whole genome shotgun (WGS) entry which is preliminary data.</text>
</comment>
<evidence type="ECO:0000256" key="3">
    <source>
        <dbReference type="ARBA" id="ARBA00022795"/>
    </source>
</evidence>
<sequence>MTDFISSLHNWHALFALSNTMLNLARAGRWDELIDHEVKYVSLVEEIALNPLPAGNAMLQEKARALLVKILSNESELKTLLQSRMSELQTLIDQTGKQKSLTTAYGKLSGNILIPNEFNP</sequence>
<evidence type="ECO:0000256" key="5">
    <source>
        <dbReference type="ARBA" id="ARBA00093797"/>
    </source>
</evidence>
<comment type="subcellular location">
    <subcellularLocation>
        <location evidence="1">Cytoplasm</location>
        <location evidence="1">Cytosol</location>
    </subcellularLocation>
</comment>
<reference evidence="7" key="1">
    <citation type="submission" date="2014-05" db="EMBL/GenBank/DDBJ databases">
        <title>ATOL: Assembling a taxonomically balanced genome-scale reconstruction of the evolutionary history of the Enterobacteriaceae.</title>
        <authorList>
            <person name="Plunkett G. III"/>
            <person name="Neeno-Eckwall E.C."/>
            <person name="Glasner J.D."/>
            <person name="Perna N.T."/>
        </authorList>
    </citation>
    <scope>NUCLEOTIDE SEQUENCE [LARGE SCALE GENOMIC DNA]</scope>
    <source>
        <strain evidence="7">ATCC 49490</strain>
    </source>
</reference>
<dbReference type="Proteomes" id="UP000028630">
    <property type="component" value="Unassembled WGS sequence"/>
</dbReference>
<keyword evidence="2" id="KW-0963">Cytoplasm</keyword>
<dbReference type="RefSeq" id="WP_038153280.1">
    <property type="nucleotide sequence ID" value="NZ_JMTB01000004.1"/>
</dbReference>
<proteinExistence type="predicted"/>
<dbReference type="EMBL" id="JMTB01000004">
    <property type="protein sequence ID" value="KFC13235.1"/>
    <property type="molecule type" value="Genomic_DNA"/>
</dbReference>
<protein>
    <recommendedName>
        <fullName evidence="5">Flagellar protein FliT</fullName>
    </recommendedName>
</protein>
<dbReference type="GO" id="GO:0044781">
    <property type="term" value="P:bacterial-type flagellum organization"/>
    <property type="evidence" value="ECO:0007669"/>
    <property type="project" value="UniProtKB-KW"/>
</dbReference>
<dbReference type="Gene3D" id="1.20.58.380">
    <property type="entry name" value="Flagellar protein flit"/>
    <property type="match status" value="1"/>
</dbReference>
<keyword evidence="6" id="KW-0282">Flagellum</keyword>
<gene>
    <name evidence="6" type="ORF">GTGU_00075</name>
</gene>
<keyword evidence="6" id="KW-0969">Cilium</keyword>